<keyword evidence="5" id="KW-0175">Coiled coil</keyword>
<dbReference type="Gene3D" id="1.20.5.4130">
    <property type="match status" value="1"/>
</dbReference>
<keyword evidence="3" id="KW-0611">Plant defense</keyword>
<feature type="domain" description="NB-ARC" evidence="6">
    <location>
        <begin position="122"/>
        <end position="293"/>
    </location>
</feature>
<dbReference type="GO" id="GO:0006952">
    <property type="term" value="P:defense response"/>
    <property type="evidence" value="ECO:0007669"/>
    <property type="project" value="UniProtKB-KW"/>
</dbReference>
<dbReference type="Gene3D" id="3.40.50.300">
    <property type="entry name" value="P-loop containing nucleotide triphosphate hydrolases"/>
    <property type="match status" value="1"/>
</dbReference>
<dbReference type="Proteomes" id="UP000242715">
    <property type="component" value="Unassembled WGS sequence"/>
</dbReference>
<dbReference type="Pfam" id="PF00931">
    <property type="entry name" value="NB-ARC"/>
    <property type="match status" value="1"/>
</dbReference>
<evidence type="ECO:0000313" key="8">
    <source>
        <dbReference type="EMBL" id="GAU47638.1"/>
    </source>
</evidence>
<dbReference type="InterPro" id="IPR042197">
    <property type="entry name" value="Apaf_helical"/>
</dbReference>
<dbReference type="SUPFAM" id="SSF52540">
    <property type="entry name" value="P-loop containing nucleoside triphosphate hydrolases"/>
    <property type="match status" value="1"/>
</dbReference>
<dbReference type="OrthoDB" id="2973320at2759"/>
<dbReference type="Gene3D" id="1.10.8.430">
    <property type="entry name" value="Helical domain of apoptotic protease-activating factors"/>
    <property type="match status" value="1"/>
</dbReference>
<gene>
    <name evidence="8" type="ORF">TSUD_238570</name>
</gene>
<accession>A0A2Z6NTS4</accession>
<keyword evidence="2" id="KW-0547">Nucleotide-binding</keyword>
<name>A0A2Z6NTS4_TRISU</name>
<evidence type="ECO:0000256" key="1">
    <source>
        <dbReference type="ARBA" id="ARBA00022737"/>
    </source>
</evidence>
<feature type="domain" description="Disease resistance N-terminal" evidence="7">
    <location>
        <begin position="5"/>
        <end position="85"/>
    </location>
</feature>
<evidence type="ECO:0000313" key="9">
    <source>
        <dbReference type="Proteomes" id="UP000242715"/>
    </source>
</evidence>
<evidence type="ECO:0000259" key="6">
    <source>
        <dbReference type="Pfam" id="PF00931"/>
    </source>
</evidence>
<proteinExistence type="predicted"/>
<dbReference type="Pfam" id="PF18052">
    <property type="entry name" value="Rx_N"/>
    <property type="match status" value="1"/>
</dbReference>
<dbReference type="EMBL" id="DF974334">
    <property type="protein sequence ID" value="GAU47638.1"/>
    <property type="molecule type" value="Genomic_DNA"/>
</dbReference>
<dbReference type="GO" id="GO:0043531">
    <property type="term" value="F:ADP binding"/>
    <property type="evidence" value="ECO:0007669"/>
    <property type="project" value="InterPro"/>
</dbReference>
<evidence type="ECO:0000259" key="7">
    <source>
        <dbReference type="Pfam" id="PF18052"/>
    </source>
</evidence>
<evidence type="ECO:0008006" key="10">
    <source>
        <dbReference type="Google" id="ProtNLM"/>
    </source>
</evidence>
<keyword evidence="1" id="KW-0677">Repeat</keyword>
<protein>
    <recommendedName>
        <fullName evidence="10">NB-ARC domain-containing protein</fullName>
    </recommendedName>
</protein>
<keyword evidence="4" id="KW-0067">ATP-binding</keyword>
<dbReference type="AlphaFoldDB" id="A0A2Z6NTS4"/>
<keyword evidence="9" id="KW-1185">Reference proteome</keyword>
<dbReference type="PRINTS" id="PR00364">
    <property type="entry name" value="DISEASERSIST"/>
</dbReference>
<dbReference type="PANTHER" id="PTHR36766:SF42">
    <property type="entry name" value="NB-ARC DOMAIN DISEASE RESISTANCE PROTEIN"/>
    <property type="match status" value="1"/>
</dbReference>
<evidence type="ECO:0000256" key="2">
    <source>
        <dbReference type="ARBA" id="ARBA00022741"/>
    </source>
</evidence>
<evidence type="ECO:0000256" key="3">
    <source>
        <dbReference type="ARBA" id="ARBA00022821"/>
    </source>
</evidence>
<dbReference type="InterPro" id="IPR002182">
    <property type="entry name" value="NB-ARC"/>
</dbReference>
<organism evidence="8 9">
    <name type="scientific">Trifolium subterraneum</name>
    <name type="common">Subterranean clover</name>
    <dbReference type="NCBI Taxonomy" id="3900"/>
    <lineage>
        <taxon>Eukaryota</taxon>
        <taxon>Viridiplantae</taxon>
        <taxon>Streptophyta</taxon>
        <taxon>Embryophyta</taxon>
        <taxon>Tracheophyta</taxon>
        <taxon>Spermatophyta</taxon>
        <taxon>Magnoliopsida</taxon>
        <taxon>eudicotyledons</taxon>
        <taxon>Gunneridae</taxon>
        <taxon>Pentapetalae</taxon>
        <taxon>rosids</taxon>
        <taxon>fabids</taxon>
        <taxon>Fabales</taxon>
        <taxon>Fabaceae</taxon>
        <taxon>Papilionoideae</taxon>
        <taxon>50 kb inversion clade</taxon>
        <taxon>NPAAA clade</taxon>
        <taxon>Hologalegina</taxon>
        <taxon>IRL clade</taxon>
        <taxon>Trifolieae</taxon>
        <taxon>Trifolium</taxon>
    </lineage>
</organism>
<sequence>MAEAVLEIVLEKLSSLIQKELGLFFGFDQNLEKLASLLTIIKATLEDAEEKQFTNKAIKDWLQKLKDAANVLDDILDECDTEALEFEYEGLKCGLPYKKRSGVLEWRETTSILSQSKVYGRDEDKDKITDFLVGKASGSEHLSVYPIVGLGGVGKTTFAQLIFNHERVIKNFELRMWVCVSEDFSLKRMTKSILESASGQPCDDADLELLQRKLLGFIQSKRYLLVLDDVWDDKQENWQRLRSILAFGGTGASILVPTRLVKVAEIMGIVHPRHISKLSDKDCWELFKQQAFRPDEVEQAELAVIGKEILKKCGGVPLAAIALARKSPAF</sequence>
<dbReference type="InterPro" id="IPR027417">
    <property type="entry name" value="P-loop_NTPase"/>
</dbReference>
<dbReference type="InterPro" id="IPR041118">
    <property type="entry name" value="Rx_N"/>
</dbReference>
<evidence type="ECO:0000256" key="5">
    <source>
        <dbReference type="SAM" id="Coils"/>
    </source>
</evidence>
<dbReference type="PANTHER" id="PTHR36766">
    <property type="entry name" value="PLANT BROAD-SPECTRUM MILDEW RESISTANCE PROTEIN RPW8"/>
    <property type="match status" value="1"/>
</dbReference>
<evidence type="ECO:0000256" key="4">
    <source>
        <dbReference type="ARBA" id="ARBA00022840"/>
    </source>
</evidence>
<reference evidence="9" key="1">
    <citation type="journal article" date="2017" name="Front. Plant Sci.">
        <title>Climate Clever Clovers: New Paradigm to Reduce the Environmental Footprint of Ruminants by Breeding Low Methanogenic Forages Utilizing Haplotype Variation.</title>
        <authorList>
            <person name="Kaur P."/>
            <person name="Appels R."/>
            <person name="Bayer P.E."/>
            <person name="Keeble-Gagnere G."/>
            <person name="Wang J."/>
            <person name="Hirakawa H."/>
            <person name="Shirasawa K."/>
            <person name="Vercoe P."/>
            <person name="Stefanova K."/>
            <person name="Durmic Z."/>
            <person name="Nichols P."/>
            <person name="Revell C."/>
            <person name="Isobe S.N."/>
            <person name="Edwards D."/>
            <person name="Erskine W."/>
        </authorList>
    </citation>
    <scope>NUCLEOTIDE SEQUENCE [LARGE SCALE GENOMIC DNA]</scope>
    <source>
        <strain evidence="9">cv. Daliak</strain>
    </source>
</reference>
<dbReference type="GO" id="GO:0005524">
    <property type="term" value="F:ATP binding"/>
    <property type="evidence" value="ECO:0007669"/>
    <property type="project" value="UniProtKB-KW"/>
</dbReference>
<feature type="coiled-coil region" evidence="5">
    <location>
        <begin position="31"/>
        <end position="78"/>
    </location>
</feature>